<dbReference type="EMBL" id="BRZM01000142">
    <property type="protein sequence ID" value="GLD68597.1"/>
    <property type="molecule type" value="Genomic_DNA"/>
</dbReference>
<sequence>SASQSVSSQSVSLQPPQPPASAYLQSVSQSASQSVSVCVSQPVVKKVSQSLHSWGQPGPLTVSLNSRQSAHSQSVCVSRQPTVSQLSRQSAHSQSASVSRQFHSRQPQPPTVSQPPTCQPPPSLHSQSASQPAACSQLTAVSRSPAGAGAAHSQSGHSWGSQSVSSASQPLSQLGSAHSQAGAHSQSAHSQSVNLQSAHSQSAHSQSVNLQLTEATALILPPPLPVISGGAEEAEGGFTSHNNMTNYATVCLQDQPGSRGRGLPSPTRVSITCAAGRFGRCDPDLHSHALLPASIYLRPCCRLPLIRCVSVLQDGDHDLEIFRPCTAALSIKLLRLDTWTRPRPSSRHWTPVIEAEHTLRGTEHTHQTESHSVSVGDAMHHLSRPVSELLINEGNGPVHRTLPQLRSWPLLPVFQAWDDARLV</sequence>
<comment type="caution">
    <text evidence="2">The sequence shown here is derived from an EMBL/GenBank/DDBJ whole genome shotgun (WGS) entry which is preliminary data.</text>
</comment>
<dbReference type="GO" id="GO:0004386">
    <property type="term" value="F:helicase activity"/>
    <property type="evidence" value="ECO:0007669"/>
    <property type="project" value="UniProtKB-KW"/>
</dbReference>
<organism evidence="2 3">
    <name type="scientific">Lates japonicus</name>
    <name type="common">Japanese lates</name>
    <dbReference type="NCBI Taxonomy" id="270547"/>
    <lineage>
        <taxon>Eukaryota</taxon>
        <taxon>Metazoa</taxon>
        <taxon>Chordata</taxon>
        <taxon>Craniata</taxon>
        <taxon>Vertebrata</taxon>
        <taxon>Euteleostomi</taxon>
        <taxon>Actinopterygii</taxon>
        <taxon>Neopterygii</taxon>
        <taxon>Teleostei</taxon>
        <taxon>Neoteleostei</taxon>
        <taxon>Acanthomorphata</taxon>
        <taxon>Carangaria</taxon>
        <taxon>Carangaria incertae sedis</taxon>
        <taxon>Centropomidae</taxon>
        <taxon>Lates</taxon>
    </lineage>
</organism>
<keyword evidence="2" id="KW-0547">Nucleotide-binding</keyword>
<proteinExistence type="predicted"/>
<protein>
    <submittedName>
        <fullName evidence="2">ATP-dependent RNA helicase A isoform X1</fullName>
    </submittedName>
</protein>
<dbReference type="AlphaFoldDB" id="A0AAD3RH70"/>
<feature type="compositionally biased region" description="Low complexity" evidence="1">
    <location>
        <begin position="126"/>
        <end position="137"/>
    </location>
</feature>
<feature type="compositionally biased region" description="Pro residues" evidence="1">
    <location>
        <begin position="107"/>
        <end position="123"/>
    </location>
</feature>
<feature type="compositionally biased region" description="Low complexity" evidence="1">
    <location>
        <begin position="144"/>
        <end position="207"/>
    </location>
</feature>
<keyword evidence="2" id="KW-0347">Helicase</keyword>
<feature type="region of interest" description="Disordered" evidence="1">
    <location>
        <begin position="49"/>
        <end position="208"/>
    </location>
</feature>
<name>A0AAD3RH70_LATJO</name>
<evidence type="ECO:0000313" key="3">
    <source>
        <dbReference type="Proteomes" id="UP001279410"/>
    </source>
</evidence>
<evidence type="ECO:0000256" key="1">
    <source>
        <dbReference type="SAM" id="MobiDB-lite"/>
    </source>
</evidence>
<dbReference type="Proteomes" id="UP001279410">
    <property type="component" value="Unassembled WGS sequence"/>
</dbReference>
<keyword evidence="2" id="KW-0067">ATP-binding</keyword>
<keyword evidence="3" id="KW-1185">Reference proteome</keyword>
<keyword evidence="2" id="KW-0378">Hydrolase</keyword>
<feature type="compositionally biased region" description="Polar residues" evidence="1">
    <location>
        <begin position="62"/>
        <end position="105"/>
    </location>
</feature>
<gene>
    <name evidence="2" type="ORF">AKAME5_001991000</name>
</gene>
<feature type="non-terminal residue" evidence="2">
    <location>
        <position position="1"/>
    </location>
</feature>
<feature type="region of interest" description="Disordered" evidence="1">
    <location>
        <begin position="1"/>
        <end position="26"/>
    </location>
</feature>
<reference evidence="2" key="1">
    <citation type="submission" date="2022-08" db="EMBL/GenBank/DDBJ databases">
        <title>Genome sequencing of akame (Lates japonicus).</title>
        <authorList>
            <person name="Hashiguchi Y."/>
            <person name="Takahashi H."/>
        </authorList>
    </citation>
    <scope>NUCLEOTIDE SEQUENCE</scope>
    <source>
        <strain evidence="2">Kochi</strain>
    </source>
</reference>
<evidence type="ECO:0000313" key="2">
    <source>
        <dbReference type="EMBL" id="GLD68597.1"/>
    </source>
</evidence>
<accession>A0AAD3RH70</accession>